<evidence type="ECO:0000259" key="18">
    <source>
        <dbReference type="PROSITE" id="PS50261"/>
    </source>
</evidence>
<dbReference type="Proteomes" id="UP001353858">
    <property type="component" value="Unassembled WGS sequence"/>
</dbReference>
<evidence type="ECO:0000259" key="17">
    <source>
        <dbReference type="PROSITE" id="PS50038"/>
    </source>
</evidence>
<dbReference type="PANTHER" id="PTHR11309:SF23">
    <property type="entry name" value="FRIZZLED-4"/>
    <property type="match status" value="1"/>
</dbReference>
<keyword evidence="9" id="KW-0297">G-protein coupled receptor</keyword>
<dbReference type="PANTHER" id="PTHR11309">
    <property type="entry name" value="FRIZZLED"/>
    <property type="match status" value="1"/>
</dbReference>
<dbReference type="PRINTS" id="PR00489">
    <property type="entry name" value="FRIZZLED"/>
</dbReference>
<evidence type="ECO:0000256" key="2">
    <source>
        <dbReference type="ARBA" id="ARBA00008077"/>
    </source>
</evidence>
<dbReference type="GO" id="GO:0035567">
    <property type="term" value="P:non-canonical Wnt signaling pathway"/>
    <property type="evidence" value="ECO:0007669"/>
    <property type="project" value="TreeGrafter"/>
</dbReference>
<dbReference type="GO" id="GO:0017147">
    <property type="term" value="F:Wnt-protein binding"/>
    <property type="evidence" value="ECO:0007669"/>
    <property type="project" value="TreeGrafter"/>
</dbReference>
<dbReference type="InterPro" id="IPR017981">
    <property type="entry name" value="GPCR_2-like_7TM"/>
</dbReference>
<dbReference type="Gene3D" id="1.20.1070.10">
    <property type="entry name" value="Rhodopsin 7-helix transmembrane proteins"/>
    <property type="match status" value="1"/>
</dbReference>
<evidence type="ECO:0000256" key="10">
    <source>
        <dbReference type="ARBA" id="ARBA00023136"/>
    </source>
</evidence>
<dbReference type="GO" id="GO:0005886">
    <property type="term" value="C:plasma membrane"/>
    <property type="evidence" value="ECO:0007669"/>
    <property type="project" value="TreeGrafter"/>
</dbReference>
<dbReference type="FunFam" id="1.10.2000.10:FF:000008">
    <property type="entry name" value="Frizzled receptor 4"/>
    <property type="match status" value="1"/>
</dbReference>
<evidence type="ECO:0000256" key="4">
    <source>
        <dbReference type="ARBA" id="ARBA00022473"/>
    </source>
</evidence>
<keyword evidence="10 16" id="KW-0472">Membrane</keyword>
<evidence type="ECO:0000256" key="8">
    <source>
        <dbReference type="ARBA" id="ARBA00022989"/>
    </source>
</evidence>
<keyword evidence="14" id="KW-0807">Transducer</keyword>
<evidence type="ECO:0000256" key="1">
    <source>
        <dbReference type="ARBA" id="ARBA00004141"/>
    </source>
</evidence>
<gene>
    <name evidence="19" type="ORF">RN001_013428</name>
</gene>
<accession>A0AAN7QD79</accession>
<feature type="domain" description="FZ" evidence="17">
    <location>
        <begin position="161"/>
        <end position="277"/>
    </location>
</feature>
<dbReference type="SMART" id="SM01330">
    <property type="entry name" value="Frizzled"/>
    <property type="match status" value="1"/>
</dbReference>
<comment type="similarity">
    <text evidence="2">Belongs to the G-protein coupled receptor Fz/Smo family.</text>
</comment>
<reference evidence="20" key="1">
    <citation type="submission" date="2023-01" db="EMBL/GenBank/DDBJ databases">
        <title>Key to firefly adult light organ development and bioluminescence: homeobox transcription factors regulate luciferase expression and transportation to peroxisome.</title>
        <authorList>
            <person name="Fu X."/>
        </authorList>
    </citation>
    <scope>NUCLEOTIDE SEQUENCE [LARGE SCALE GENOMIC DNA]</scope>
</reference>
<dbReference type="InterPro" id="IPR036790">
    <property type="entry name" value="Frizzled_dom_sf"/>
</dbReference>
<feature type="transmembrane region" description="Helical" evidence="16">
    <location>
        <begin position="448"/>
        <end position="466"/>
    </location>
</feature>
<keyword evidence="12" id="KW-0675">Receptor</keyword>
<dbReference type="Pfam" id="PF01534">
    <property type="entry name" value="Frizzled"/>
    <property type="match status" value="1"/>
</dbReference>
<evidence type="ECO:0000256" key="6">
    <source>
        <dbReference type="ARBA" id="ARBA00022692"/>
    </source>
</evidence>
<name>A0AAN7QD79_9COLE</name>
<feature type="disulfide bond" evidence="15">
    <location>
        <begin position="169"/>
        <end position="215"/>
    </location>
</feature>
<dbReference type="EMBL" id="JARPUR010000006">
    <property type="protein sequence ID" value="KAK4874068.1"/>
    <property type="molecule type" value="Genomic_DNA"/>
</dbReference>
<comment type="caution">
    <text evidence="19">The sequence shown here is derived from an EMBL/GenBank/DDBJ whole genome shotgun (WGS) entry which is preliminary data.</text>
</comment>
<evidence type="ECO:0000256" key="9">
    <source>
        <dbReference type="ARBA" id="ARBA00023040"/>
    </source>
</evidence>
<proteinExistence type="inferred from homology"/>
<evidence type="ECO:0000313" key="19">
    <source>
        <dbReference type="EMBL" id="KAK4874068.1"/>
    </source>
</evidence>
<dbReference type="SMART" id="SM00063">
    <property type="entry name" value="FRI"/>
    <property type="match status" value="1"/>
</dbReference>
<dbReference type="PROSITE" id="PS50261">
    <property type="entry name" value="G_PROTEIN_RECEP_F2_4"/>
    <property type="match status" value="1"/>
</dbReference>
<dbReference type="CDD" id="cd07448">
    <property type="entry name" value="CRD_FZ4"/>
    <property type="match status" value="1"/>
</dbReference>
<organism evidence="19 20">
    <name type="scientific">Aquatica leii</name>
    <dbReference type="NCBI Taxonomy" id="1421715"/>
    <lineage>
        <taxon>Eukaryota</taxon>
        <taxon>Metazoa</taxon>
        <taxon>Ecdysozoa</taxon>
        <taxon>Arthropoda</taxon>
        <taxon>Hexapoda</taxon>
        <taxon>Insecta</taxon>
        <taxon>Pterygota</taxon>
        <taxon>Neoptera</taxon>
        <taxon>Endopterygota</taxon>
        <taxon>Coleoptera</taxon>
        <taxon>Polyphaga</taxon>
        <taxon>Elateriformia</taxon>
        <taxon>Elateroidea</taxon>
        <taxon>Lampyridae</taxon>
        <taxon>Luciolinae</taxon>
        <taxon>Aquatica</taxon>
    </lineage>
</organism>
<dbReference type="GO" id="GO:0042813">
    <property type="term" value="F:Wnt receptor activity"/>
    <property type="evidence" value="ECO:0007669"/>
    <property type="project" value="TreeGrafter"/>
</dbReference>
<feature type="transmembrane region" description="Helical" evidence="16">
    <location>
        <begin position="361"/>
        <end position="380"/>
    </location>
</feature>
<feature type="transmembrane region" description="Helical" evidence="16">
    <location>
        <begin position="570"/>
        <end position="594"/>
    </location>
</feature>
<keyword evidence="20" id="KW-1185">Reference proteome</keyword>
<keyword evidence="4" id="KW-0217">Developmental protein</keyword>
<feature type="disulfide bond" evidence="15">
    <location>
        <begin position="206"/>
        <end position="244"/>
    </location>
</feature>
<dbReference type="PROSITE" id="PS50038">
    <property type="entry name" value="FZ"/>
    <property type="match status" value="1"/>
</dbReference>
<feature type="transmembrane region" description="Helical" evidence="16">
    <location>
        <begin position="405"/>
        <end position="428"/>
    </location>
</feature>
<evidence type="ECO:0000256" key="15">
    <source>
        <dbReference type="PROSITE-ProRule" id="PRU00090"/>
    </source>
</evidence>
<keyword evidence="13" id="KW-0325">Glycoprotein</keyword>
<evidence type="ECO:0000256" key="7">
    <source>
        <dbReference type="ARBA" id="ARBA00022729"/>
    </source>
</evidence>
<dbReference type="GO" id="GO:0004930">
    <property type="term" value="F:G protein-coupled receptor activity"/>
    <property type="evidence" value="ECO:0007669"/>
    <property type="project" value="UniProtKB-KW"/>
</dbReference>
<keyword evidence="5" id="KW-0879">Wnt signaling pathway</keyword>
<keyword evidence="11 15" id="KW-1015">Disulfide bond</keyword>
<keyword evidence="8 16" id="KW-1133">Transmembrane helix</keyword>
<evidence type="ECO:0000256" key="13">
    <source>
        <dbReference type="ARBA" id="ARBA00023180"/>
    </source>
</evidence>
<evidence type="ECO:0000256" key="14">
    <source>
        <dbReference type="ARBA" id="ARBA00023224"/>
    </source>
</evidence>
<evidence type="ECO:0000256" key="5">
    <source>
        <dbReference type="ARBA" id="ARBA00022687"/>
    </source>
</evidence>
<evidence type="ECO:0000256" key="16">
    <source>
        <dbReference type="SAM" id="Phobius"/>
    </source>
</evidence>
<feature type="transmembrane region" description="Helical" evidence="16">
    <location>
        <begin position="537"/>
        <end position="558"/>
    </location>
</feature>
<dbReference type="Gene3D" id="1.10.2000.10">
    <property type="entry name" value="Frizzled cysteine-rich domain"/>
    <property type="match status" value="1"/>
</dbReference>
<feature type="disulfide bond" evidence="15">
    <location>
        <begin position="233"/>
        <end position="274"/>
    </location>
</feature>
<dbReference type="GO" id="GO:0060070">
    <property type="term" value="P:canonical Wnt signaling pathway"/>
    <property type="evidence" value="ECO:0007669"/>
    <property type="project" value="TreeGrafter"/>
</dbReference>
<keyword evidence="6 16" id="KW-0812">Transmembrane</keyword>
<evidence type="ECO:0000256" key="11">
    <source>
        <dbReference type="ARBA" id="ARBA00023157"/>
    </source>
</evidence>
<feature type="transmembrane region" description="Helical" evidence="16">
    <location>
        <begin position="329"/>
        <end position="349"/>
    </location>
</feature>
<feature type="disulfide bond" evidence="15">
    <location>
        <begin position="161"/>
        <end position="222"/>
    </location>
</feature>
<feature type="domain" description="G-protein coupled receptors family 2 profile 2" evidence="18">
    <location>
        <begin position="357"/>
        <end position="601"/>
    </location>
</feature>
<dbReference type="InterPro" id="IPR041765">
    <property type="entry name" value="FZ4_CRD"/>
</dbReference>
<dbReference type="InterPro" id="IPR015526">
    <property type="entry name" value="Frizzled/SFRP"/>
</dbReference>
<evidence type="ECO:0000256" key="12">
    <source>
        <dbReference type="ARBA" id="ARBA00023170"/>
    </source>
</evidence>
<dbReference type="AlphaFoldDB" id="A0AAN7QD79"/>
<dbReference type="SUPFAM" id="SSF63501">
    <property type="entry name" value="Frizzled cysteine-rich domain"/>
    <property type="match status" value="1"/>
</dbReference>
<sequence length="669" mass="74940">MDAEQVEVTETRCVDAQASITIDELVQATVRAMISHDKEKSVKSTPSHSEISALVSEFYGAEEDIELWLERIDSVQEVYNIPDKMMQLIAVLKTFRVSYEAETGRLRYSDIPLLGHKPLGFKVISVLVVDEVARSLKMFFLVLALICLSKFSLSETLLRTCEPIKVELCTNLGYNATGMPNLGGNELQQDAEYTLKTFSPLIQYGCSSQLKLFLCSVYVPMCTEKVMNPIGPCRSLCENVRSRCYPVLEGFGFPWPDTLNCSRFPEENNHEHMCMEGPKDDNVAITSPILPVTLNFDCAPNLKTSTGTCVAPCEGDFLFDSSEKKVAEVWIIVWPITCFVCSLGGVITLTIGGGKVRARPLIFLALCYFFTSIGLILRIITGRVNTSCKADTDLHNDGLGNPNCAFVFLFIYYFGMAADLWWVCLCGWWVAKAGLLWPQEKLRNLRSFLHVTAWGLPAAQTVAALVRRDVDADELTGTCYVGNKDSTTLLALVLVPQAFYVSIGFILLIVGCLLVLCKSNTSSTGTHSRNDADLLGILCILYFLPAACVFITICYEYSNRDKWLVNQDKPALWVFLLRYLMKLFPGISAIFWMWSIKSRTTWKNVFRRLGSHKHVPVKCQTLPVLRYSQNPSVHSNTTISVGNNRNLKRIYTKRAQRLHSHQSGGETIL</sequence>
<dbReference type="InterPro" id="IPR020067">
    <property type="entry name" value="Frizzled_dom"/>
</dbReference>
<comment type="subcellular location">
    <subcellularLocation>
        <location evidence="1">Membrane</location>
        <topology evidence="1">Multi-pass membrane protein</topology>
    </subcellularLocation>
</comment>
<dbReference type="InterPro" id="IPR000539">
    <property type="entry name" value="Frizzled/Smoothened_7TM"/>
</dbReference>
<feature type="disulfide bond" evidence="15">
    <location>
        <begin position="237"/>
        <end position="261"/>
    </location>
</feature>
<feature type="transmembrane region" description="Helical" evidence="16">
    <location>
        <begin position="498"/>
        <end position="516"/>
    </location>
</feature>
<evidence type="ECO:0000256" key="3">
    <source>
        <dbReference type="ARBA" id="ARBA00018149"/>
    </source>
</evidence>
<keyword evidence="7" id="KW-0732">Signal</keyword>
<evidence type="ECO:0000313" key="20">
    <source>
        <dbReference type="Proteomes" id="UP001353858"/>
    </source>
</evidence>
<protein>
    <recommendedName>
        <fullName evidence="3">Frizzled-4</fullName>
    </recommendedName>
</protein>
<dbReference type="Pfam" id="PF01392">
    <property type="entry name" value="Fz"/>
    <property type="match status" value="1"/>
</dbReference>